<reference evidence="12" key="1">
    <citation type="journal article" date="2019" name="Int. J. Syst. Evol. Microbiol.">
        <title>The Global Catalogue of Microorganisms (GCM) 10K type strain sequencing project: providing services to taxonomists for standard genome sequencing and annotation.</title>
        <authorList>
            <consortium name="The Broad Institute Genomics Platform"/>
            <consortium name="The Broad Institute Genome Sequencing Center for Infectious Disease"/>
            <person name="Wu L."/>
            <person name="Ma J."/>
        </authorList>
    </citation>
    <scope>NUCLEOTIDE SEQUENCE [LARGE SCALE GENOMIC DNA]</scope>
    <source>
        <strain evidence="12">KCTC 52607</strain>
    </source>
</reference>
<feature type="transmembrane region" description="Helical" evidence="7">
    <location>
        <begin position="123"/>
        <end position="142"/>
    </location>
</feature>
<evidence type="ECO:0000256" key="6">
    <source>
        <dbReference type="ARBA" id="ARBA00023136"/>
    </source>
</evidence>
<feature type="transmembrane region" description="Helical" evidence="7">
    <location>
        <begin position="98"/>
        <end position="117"/>
    </location>
</feature>
<dbReference type="Pfam" id="PF21082">
    <property type="entry name" value="MS_channel_3rd"/>
    <property type="match status" value="1"/>
</dbReference>
<protein>
    <submittedName>
        <fullName evidence="11">Mechanosensitive ion channel family protein</fullName>
    </submittedName>
</protein>
<dbReference type="Gene3D" id="1.10.287.1260">
    <property type="match status" value="1"/>
</dbReference>
<dbReference type="SUPFAM" id="SSF50182">
    <property type="entry name" value="Sm-like ribonucleoproteins"/>
    <property type="match status" value="1"/>
</dbReference>
<name>A0ABV7E7V0_9SPHN</name>
<comment type="caution">
    <text evidence="11">The sequence shown here is derived from an EMBL/GenBank/DDBJ whole genome shotgun (WGS) entry which is preliminary data.</text>
</comment>
<feature type="transmembrane region" description="Helical" evidence="7">
    <location>
        <begin position="56"/>
        <end position="77"/>
    </location>
</feature>
<dbReference type="InterPro" id="IPR023408">
    <property type="entry name" value="MscS_beta-dom_sf"/>
</dbReference>
<dbReference type="InterPro" id="IPR049278">
    <property type="entry name" value="MS_channel_C"/>
</dbReference>
<dbReference type="Proteomes" id="UP001595456">
    <property type="component" value="Unassembled WGS sequence"/>
</dbReference>
<keyword evidence="12" id="KW-1185">Reference proteome</keyword>
<accession>A0ABV7E7V0</accession>
<feature type="domain" description="Mechanosensitive ion channel transmembrane helices 2/3" evidence="10">
    <location>
        <begin position="102"/>
        <end position="143"/>
    </location>
</feature>
<evidence type="ECO:0000313" key="12">
    <source>
        <dbReference type="Proteomes" id="UP001595456"/>
    </source>
</evidence>
<dbReference type="RefSeq" id="WP_336926381.1">
    <property type="nucleotide sequence ID" value="NZ_JBANRO010000007.1"/>
</dbReference>
<feature type="domain" description="Mechanosensitive ion channel MscS C-terminal" evidence="9">
    <location>
        <begin position="223"/>
        <end position="307"/>
    </location>
</feature>
<evidence type="ECO:0000256" key="4">
    <source>
        <dbReference type="ARBA" id="ARBA00022692"/>
    </source>
</evidence>
<evidence type="ECO:0000259" key="8">
    <source>
        <dbReference type="Pfam" id="PF00924"/>
    </source>
</evidence>
<dbReference type="EMBL" id="JBHRST010000020">
    <property type="protein sequence ID" value="MFC3098647.1"/>
    <property type="molecule type" value="Genomic_DNA"/>
</dbReference>
<dbReference type="SUPFAM" id="SSF82689">
    <property type="entry name" value="Mechanosensitive channel protein MscS (YggB), C-terminal domain"/>
    <property type="match status" value="1"/>
</dbReference>
<evidence type="ECO:0000256" key="5">
    <source>
        <dbReference type="ARBA" id="ARBA00022989"/>
    </source>
</evidence>
<evidence type="ECO:0000256" key="7">
    <source>
        <dbReference type="SAM" id="Phobius"/>
    </source>
</evidence>
<dbReference type="Pfam" id="PF21088">
    <property type="entry name" value="MS_channel_1st"/>
    <property type="match status" value="1"/>
</dbReference>
<proteinExistence type="inferred from homology"/>
<evidence type="ECO:0000256" key="1">
    <source>
        <dbReference type="ARBA" id="ARBA00004651"/>
    </source>
</evidence>
<evidence type="ECO:0000256" key="3">
    <source>
        <dbReference type="ARBA" id="ARBA00022475"/>
    </source>
</evidence>
<dbReference type="PANTHER" id="PTHR30347:SF1">
    <property type="entry name" value="MECHANOSENSITIVE CHANNEL MSCK"/>
    <property type="match status" value="1"/>
</dbReference>
<dbReference type="InterPro" id="IPR052702">
    <property type="entry name" value="MscS-like_channel"/>
</dbReference>
<evidence type="ECO:0000259" key="9">
    <source>
        <dbReference type="Pfam" id="PF21082"/>
    </source>
</evidence>
<dbReference type="InterPro" id="IPR011014">
    <property type="entry name" value="MscS_channel_TM-2"/>
</dbReference>
<comment type="subcellular location">
    <subcellularLocation>
        <location evidence="1">Cell membrane</location>
        <topology evidence="1">Multi-pass membrane protein</topology>
    </subcellularLocation>
</comment>
<comment type="similarity">
    <text evidence="2">Belongs to the MscS (TC 1.A.23) family.</text>
</comment>
<dbReference type="Pfam" id="PF00924">
    <property type="entry name" value="MS_channel_2nd"/>
    <property type="match status" value="1"/>
</dbReference>
<dbReference type="InterPro" id="IPR011066">
    <property type="entry name" value="MscS_channel_C_sf"/>
</dbReference>
<evidence type="ECO:0000313" key="11">
    <source>
        <dbReference type="EMBL" id="MFC3098647.1"/>
    </source>
</evidence>
<keyword evidence="3" id="KW-1003">Cell membrane</keyword>
<sequence length="341" mass="37206">MTASPPPAPSPTAAPSPELLDGAEALRDAVSSRSNTIGDIITLLDSWGFTLNDTRFSVWSVLVVIAVLLAVLVFARLGAKLAKRGFSRVTSLDPSQQLLAEKLVSIFVWALAILIGIDMLGIDLTALAVFSGAFGLAIGFGMQKTFGNMIAGIILLMDKSIKPGDVIAVTDTSGNEAYGQIRKIGIRAISMITRDRKEYLIPNENLMINQVENWSYSSRDVRVKAPVGVSYGSDIDLVEKLLLQATDEVPRVLDEPKPRVLLMGFGDSSIDFELRFWISDPEEGMSNIRSDVLKRVWHLFREHGVEIPFPQRDLHLRDGEAFQALLGAMGGIAKAGEQRAE</sequence>
<keyword evidence="4 7" id="KW-0812">Transmembrane</keyword>
<keyword evidence="5 7" id="KW-1133">Transmembrane helix</keyword>
<dbReference type="SUPFAM" id="SSF82861">
    <property type="entry name" value="Mechanosensitive channel protein MscS (YggB), transmembrane region"/>
    <property type="match status" value="1"/>
</dbReference>
<dbReference type="Gene3D" id="3.30.70.100">
    <property type="match status" value="1"/>
</dbReference>
<feature type="domain" description="Mechanosensitive ion channel MscS" evidence="8">
    <location>
        <begin position="145"/>
        <end position="215"/>
    </location>
</feature>
<dbReference type="Gene3D" id="2.30.30.60">
    <property type="match status" value="1"/>
</dbReference>
<evidence type="ECO:0000256" key="2">
    <source>
        <dbReference type="ARBA" id="ARBA00008017"/>
    </source>
</evidence>
<organism evidence="11 12">
    <name type="scientific">Alteraurantiacibacter palmitatis</name>
    <dbReference type="NCBI Taxonomy" id="2054628"/>
    <lineage>
        <taxon>Bacteria</taxon>
        <taxon>Pseudomonadati</taxon>
        <taxon>Pseudomonadota</taxon>
        <taxon>Alphaproteobacteria</taxon>
        <taxon>Sphingomonadales</taxon>
        <taxon>Erythrobacteraceae</taxon>
        <taxon>Alteraurantiacibacter</taxon>
    </lineage>
</organism>
<gene>
    <name evidence="11" type="ORF">ACFODU_12700</name>
</gene>
<dbReference type="InterPro" id="IPR049142">
    <property type="entry name" value="MS_channel_1st"/>
</dbReference>
<dbReference type="InterPro" id="IPR010920">
    <property type="entry name" value="LSM_dom_sf"/>
</dbReference>
<dbReference type="InterPro" id="IPR006685">
    <property type="entry name" value="MscS_channel_2nd"/>
</dbReference>
<evidence type="ECO:0000259" key="10">
    <source>
        <dbReference type="Pfam" id="PF21088"/>
    </source>
</evidence>
<keyword evidence="6 7" id="KW-0472">Membrane</keyword>
<dbReference type="PANTHER" id="PTHR30347">
    <property type="entry name" value="POTASSIUM CHANNEL RELATED"/>
    <property type="match status" value="1"/>
</dbReference>